<comment type="caution">
    <text evidence="12">The sequence shown here is derived from an EMBL/GenBank/DDBJ whole genome shotgun (WGS) entry which is preliminary data.</text>
</comment>
<comment type="function">
    <text evidence="1 11">NDH-1 shuttles electrons from NADH, via FMN and iron-sulfur (Fe-S) centers, to quinones in the respiratory chain. The immediate electron acceptor for the enzyme in this species is believed to be ubiquinone. Couples the redox reaction to proton translocation (for every two electrons transferred, four hydrogen ions are translocated across the cytoplasmic membrane), and thus conserves the redox energy in a proton gradient.</text>
</comment>
<feature type="transmembrane region" description="Helical" evidence="11">
    <location>
        <begin position="31"/>
        <end position="51"/>
    </location>
</feature>
<comment type="catalytic activity">
    <reaction evidence="11">
        <text>a quinone + NADH + 5 H(+)(in) = a quinol + NAD(+) + 4 H(+)(out)</text>
        <dbReference type="Rhea" id="RHEA:57888"/>
        <dbReference type="ChEBI" id="CHEBI:15378"/>
        <dbReference type="ChEBI" id="CHEBI:24646"/>
        <dbReference type="ChEBI" id="CHEBI:57540"/>
        <dbReference type="ChEBI" id="CHEBI:57945"/>
        <dbReference type="ChEBI" id="CHEBI:132124"/>
    </reaction>
</comment>
<evidence type="ECO:0000256" key="6">
    <source>
        <dbReference type="ARBA" id="ARBA00022719"/>
    </source>
</evidence>
<comment type="subunit">
    <text evidence="11">NDH-1 is composed of 14 different subunits. Subunits NuoA, H, J, K, L, M, N constitute the membrane sector of the complex.</text>
</comment>
<keyword evidence="5 11" id="KW-0812">Transmembrane</keyword>
<keyword evidence="11" id="KW-1003">Cell membrane</keyword>
<keyword evidence="10 11" id="KW-0472">Membrane</keyword>
<evidence type="ECO:0000256" key="10">
    <source>
        <dbReference type="ARBA" id="ARBA00023136"/>
    </source>
</evidence>
<evidence type="ECO:0000256" key="7">
    <source>
        <dbReference type="ARBA" id="ARBA00022967"/>
    </source>
</evidence>
<dbReference type="AlphaFoldDB" id="A0A0D6MIS9"/>
<comment type="similarity">
    <text evidence="3 11">Belongs to the complex I subunit 4L family.</text>
</comment>
<protein>
    <recommendedName>
        <fullName evidence="11">NADH-quinone oxidoreductase subunit K</fullName>
        <ecNumber evidence="11">7.1.1.-</ecNumber>
    </recommendedName>
    <alternativeName>
        <fullName evidence="11">NADH dehydrogenase I subunit K</fullName>
    </alternativeName>
    <alternativeName>
        <fullName evidence="11">NDH-1 subunit K</fullName>
    </alternativeName>
</protein>
<proteinExistence type="inferred from homology"/>
<keyword evidence="4 11" id="KW-0813">Transport</keyword>
<evidence type="ECO:0000256" key="5">
    <source>
        <dbReference type="ARBA" id="ARBA00022692"/>
    </source>
</evidence>
<keyword evidence="6 11" id="KW-0874">Quinone</keyword>
<reference evidence="12 13" key="1">
    <citation type="submission" date="2012-10" db="EMBL/GenBank/DDBJ databases">
        <title>Genome sequencing of Tanticharoenia sakaeratensis NBRC 103193.</title>
        <authorList>
            <person name="Azuma Y."/>
            <person name="Hadano H."/>
            <person name="Hirakawa H."/>
            <person name="Matsushita K."/>
        </authorList>
    </citation>
    <scope>NUCLEOTIDE SEQUENCE [LARGE SCALE GENOMIC DNA]</scope>
    <source>
        <strain evidence="12 13">NBRC 103193</strain>
    </source>
</reference>
<dbReference type="PANTHER" id="PTHR11434">
    <property type="entry name" value="NADH-UBIQUINONE OXIDOREDUCTASE SUBUNIT ND4L"/>
    <property type="match status" value="1"/>
</dbReference>
<dbReference type="FunFam" id="1.10.287.3510:FF:000001">
    <property type="entry name" value="NADH-quinone oxidoreductase subunit K"/>
    <property type="match status" value="1"/>
</dbReference>
<dbReference type="PANTHER" id="PTHR11434:SF16">
    <property type="entry name" value="NADH-UBIQUINONE OXIDOREDUCTASE CHAIN 4L"/>
    <property type="match status" value="1"/>
</dbReference>
<dbReference type="Proteomes" id="UP000032679">
    <property type="component" value="Unassembled WGS sequence"/>
</dbReference>
<dbReference type="RefSeq" id="WP_048847579.1">
    <property type="nucleotide sequence ID" value="NZ_BALE01000010.1"/>
</dbReference>
<dbReference type="EC" id="7.1.1.-" evidence="11"/>
<keyword evidence="13" id="KW-1185">Reference proteome</keyword>
<dbReference type="EMBL" id="BALE01000010">
    <property type="protein sequence ID" value="GAN53532.1"/>
    <property type="molecule type" value="Genomic_DNA"/>
</dbReference>
<evidence type="ECO:0000256" key="4">
    <source>
        <dbReference type="ARBA" id="ARBA00022448"/>
    </source>
</evidence>
<dbReference type="InterPro" id="IPR039428">
    <property type="entry name" value="NUOK/Mnh_C1-like"/>
</dbReference>
<evidence type="ECO:0000256" key="1">
    <source>
        <dbReference type="ARBA" id="ARBA00002378"/>
    </source>
</evidence>
<dbReference type="NCBIfam" id="NF004319">
    <property type="entry name" value="PRK05715.1-1"/>
    <property type="match status" value="1"/>
</dbReference>
<feature type="transmembrane region" description="Helical" evidence="11">
    <location>
        <begin position="63"/>
        <end position="83"/>
    </location>
</feature>
<evidence type="ECO:0000313" key="13">
    <source>
        <dbReference type="Proteomes" id="UP000032679"/>
    </source>
</evidence>
<dbReference type="GO" id="GO:0050136">
    <property type="term" value="F:NADH dehydrogenase (quinone) (non-electrogenic) activity"/>
    <property type="evidence" value="ECO:0007669"/>
    <property type="project" value="UniProtKB-UniRule"/>
</dbReference>
<dbReference type="GO" id="GO:0005886">
    <property type="term" value="C:plasma membrane"/>
    <property type="evidence" value="ECO:0007669"/>
    <property type="project" value="UniProtKB-SubCell"/>
</dbReference>
<dbReference type="NCBIfam" id="NF004320">
    <property type="entry name" value="PRK05715.1-2"/>
    <property type="match status" value="1"/>
</dbReference>
<dbReference type="OrthoDB" id="9801357at2"/>
<keyword evidence="7 11" id="KW-1278">Translocase</keyword>
<evidence type="ECO:0000256" key="11">
    <source>
        <dbReference type="HAMAP-Rule" id="MF_01456"/>
    </source>
</evidence>
<dbReference type="STRING" id="1231623.Tasa_010_079"/>
<keyword evidence="8 11" id="KW-1133">Transmembrane helix</keyword>
<evidence type="ECO:0000256" key="9">
    <source>
        <dbReference type="ARBA" id="ARBA00023027"/>
    </source>
</evidence>
<dbReference type="HAMAP" id="MF_01456">
    <property type="entry name" value="NDH1_NuoK"/>
    <property type="match status" value="1"/>
</dbReference>
<evidence type="ECO:0000256" key="8">
    <source>
        <dbReference type="ARBA" id="ARBA00022989"/>
    </source>
</evidence>
<dbReference type="GO" id="GO:0042773">
    <property type="term" value="P:ATP synthesis coupled electron transport"/>
    <property type="evidence" value="ECO:0007669"/>
    <property type="project" value="InterPro"/>
</dbReference>
<accession>A0A0D6MIS9</accession>
<keyword evidence="9 11" id="KW-0520">NAD</keyword>
<dbReference type="GO" id="GO:0030964">
    <property type="term" value="C:NADH dehydrogenase complex"/>
    <property type="evidence" value="ECO:0007669"/>
    <property type="project" value="TreeGrafter"/>
</dbReference>
<feature type="transmembrane region" description="Helical" evidence="11">
    <location>
        <begin position="6"/>
        <end position="26"/>
    </location>
</feature>
<evidence type="ECO:0000313" key="12">
    <source>
        <dbReference type="EMBL" id="GAN53532.1"/>
    </source>
</evidence>
<name>A0A0D6MIS9_9PROT</name>
<dbReference type="Gene3D" id="1.10.287.3510">
    <property type="match status" value="1"/>
</dbReference>
<dbReference type="Pfam" id="PF00420">
    <property type="entry name" value="Oxidored_q2"/>
    <property type="match status" value="1"/>
</dbReference>
<sequence length="103" mass="10630">MSAADPSAGLYVAVILFALGLTGVLVRRNLLFMLVSVEIMLNAAALAFVSAGARFHDPSGQVMFIMIITFAAAEAAVGLAIILRMHAAGRPTLDADSGNRLGG</sequence>
<evidence type="ECO:0000256" key="2">
    <source>
        <dbReference type="ARBA" id="ARBA00004141"/>
    </source>
</evidence>
<comment type="subcellular location">
    <subcellularLocation>
        <location evidence="11">Cell membrane</location>
        <topology evidence="11">Multi-pass membrane protein</topology>
    </subcellularLocation>
    <subcellularLocation>
        <location evidence="2">Membrane</location>
        <topology evidence="2">Multi-pass membrane protein</topology>
    </subcellularLocation>
</comment>
<organism evidence="12 13">
    <name type="scientific">Tanticharoenia sakaeratensis NBRC 103193</name>
    <dbReference type="NCBI Taxonomy" id="1231623"/>
    <lineage>
        <taxon>Bacteria</taxon>
        <taxon>Pseudomonadati</taxon>
        <taxon>Pseudomonadota</taxon>
        <taxon>Alphaproteobacteria</taxon>
        <taxon>Acetobacterales</taxon>
        <taxon>Acetobacteraceae</taxon>
        <taxon>Tanticharoenia</taxon>
    </lineage>
</organism>
<dbReference type="InterPro" id="IPR001133">
    <property type="entry name" value="NADH_UbQ_OxRdtase_chain4L/K"/>
</dbReference>
<dbReference type="GO" id="GO:0048038">
    <property type="term" value="F:quinone binding"/>
    <property type="evidence" value="ECO:0007669"/>
    <property type="project" value="UniProtKB-KW"/>
</dbReference>
<gene>
    <name evidence="11" type="primary">nuoK</name>
    <name evidence="12" type="ORF">Tasa_010_079</name>
</gene>
<evidence type="ECO:0000256" key="3">
    <source>
        <dbReference type="ARBA" id="ARBA00010519"/>
    </source>
</evidence>
<keyword evidence="11" id="KW-0830">Ubiquinone</keyword>